<keyword evidence="5" id="KW-1185">Reference proteome</keyword>
<dbReference type="GO" id="GO:0005856">
    <property type="term" value="C:cytoskeleton"/>
    <property type="evidence" value="ECO:0007669"/>
    <property type="project" value="UniProtKB-SubCell"/>
</dbReference>
<gene>
    <name evidence="6" type="primary">LOC117364241</name>
</gene>
<keyword evidence="3" id="KW-0206">Cytoskeleton</keyword>
<evidence type="ECO:0000256" key="4">
    <source>
        <dbReference type="RuleBase" id="RU000487"/>
    </source>
</evidence>
<dbReference type="OrthoDB" id="9925380at2759"/>
<reference evidence="6" key="1">
    <citation type="submission" date="2025-08" db="UniProtKB">
        <authorList>
            <consortium name="RefSeq"/>
        </authorList>
    </citation>
    <scope>IDENTIFICATION</scope>
</reference>
<dbReference type="SUPFAM" id="SSF53067">
    <property type="entry name" value="Actin-like ATPase domain"/>
    <property type="match status" value="2"/>
</dbReference>
<dbReference type="CDD" id="cd10214">
    <property type="entry name" value="ASKHA_NBD_ACTL7"/>
    <property type="match status" value="1"/>
</dbReference>
<dbReference type="AlphaFoldDB" id="A0A6P8RUF6"/>
<dbReference type="KEGG" id="gsh:117364241"/>
<keyword evidence="3" id="KW-0963">Cytoplasm</keyword>
<dbReference type="InterPro" id="IPR004000">
    <property type="entry name" value="Actin"/>
</dbReference>
<evidence type="ECO:0000313" key="5">
    <source>
        <dbReference type="Proteomes" id="UP000515159"/>
    </source>
</evidence>
<evidence type="ECO:0000256" key="1">
    <source>
        <dbReference type="ARBA" id="ARBA00004245"/>
    </source>
</evidence>
<evidence type="ECO:0000256" key="3">
    <source>
        <dbReference type="ARBA" id="ARBA00023212"/>
    </source>
</evidence>
<dbReference type="Proteomes" id="UP000515159">
    <property type="component" value="Chromosome 7"/>
</dbReference>
<dbReference type="PRINTS" id="PR00190">
    <property type="entry name" value="ACTIN"/>
</dbReference>
<dbReference type="FunFam" id="3.90.640.10:FF:000007">
    <property type="entry name" value="Actin like 7B"/>
    <property type="match status" value="1"/>
</dbReference>
<dbReference type="FunCoup" id="A0A6P8RUF6">
    <property type="interactions" value="2"/>
</dbReference>
<dbReference type="RefSeq" id="XP_033809144.1">
    <property type="nucleotide sequence ID" value="XM_033953253.1"/>
</dbReference>
<dbReference type="Pfam" id="PF00022">
    <property type="entry name" value="Actin"/>
    <property type="match status" value="1"/>
</dbReference>
<evidence type="ECO:0000256" key="2">
    <source>
        <dbReference type="ARBA" id="ARBA00006752"/>
    </source>
</evidence>
<protein>
    <submittedName>
        <fullName evidence="6">Actin-like protein 7A</fullName>
    </submittedName>
</protein>
<dbReference type="SMART" id="SM00268">
    <property type="entry name" value="ACTIN"/>
    <property type="match status" value="1"/>
</dbReference>
<dbReference type="Gene3D" id="3.90.640.10">
    <property type="entry name" value="Actin, Chain A, domain 4"/>
    <property type="match status" value="1"/>
</dbReference>
<dbReference type="InterPro" id="IPR043129">
    <property type="entry name" value="ATPase_NBD"/>
</dbReference>
<name>A0A6P8RUF6_GEOSA</name>
<dbReference type="Gene3D" id="3.30.420.40">
    <property type="match status" value="2"/>
</dbReference>
<comment type="subcellular location">
    <subcellularLocation>
        <location evidence="1">Cytoplasm</location>
        <location evidence="1">Cytoskeleton</location>
    </subcellularLocation>
</comment>
<evidence type="ECO:0000313" key="6">
    <source>
        <dbReference type="RefSeq" id="XP_033809144.1"/>
    </source>
</evidence>
<sequence>MSSKRFMTSTSVPVAIPQQGPAKRAVLIREGIKSKGKCLPVPLPVGKLVKTTLPVIMDIGTGYCKAGYAGQQKPSYVISSTIGKPLQETVKTGDNRKETYVGHELANASIPLKRVNPLRHGIVVNWDWLHEIWEYIFHTKMKILPEEHAVLISDPPLSPTTNREKYAEMMFETFNVPAMHIAYQSRLSMYSYGRTTGLVVECGHGVSHVVPMYEGYTLPHITERIDFAGADITQYLLELLNQSGNMFKEEHIPLVEDIKNKCCYVASEIHYEIGLPFREYLVDYELPDGHLLTIGKERFVCPEALFKPSIIGFNQPSLHAVTISCLNKCDASIRKDMIKNVLLCGGTTMLDGFPQRFQKELNKLSPFDKPALEYCSERKYSVWTGGSILASLKAFQQLWVYRKEYNEQGPFIMFKKCF</sequence>
<dbReference type="FunFam" id="3.30.420.40:FF:000050">
    <property type="entry name" value="Actin, alpha skeletal muscle"/>
    <property type="match status" value="1"/>
</dbReference>
<dbReference type="GeneID" id="117364241"/>
<organism evidence="5 6">
    <name type="scientific">Geotrypetes seraphini</name>
    <name type="common">Gaboon caecilian</name>
    <name type="synonym">Caecilia seraphini</name>
    <dbReference type="NCBI Taxonomy" id="260995"/>
    <lineage>
        <taxon>Eukaryota</taxon>
        <taxon>Metazoa</taxon>
        <taxon>Chordata</taxon>
        <taxon>Craniata</taxon>
        <taxon>Vertebrata</taxon>
        <taxon>Euteleostomi</taxon>
        <taxon>Amphibia</taxon>
        <taxon>Gymnophiona</taxon>
        <taxon>Geotrypetes</taxon>
    </lineage>
</organism>
<proteinExistence type="inferred from homology"/>
<accession>A0A6P8RUF6</accession>
<dbReference type="InParanoid" id="A0A6P8RUF6"/>
<comment type="similarity">
    <text evidence="2 4">Belongs to the actin family.</text>
</comment>
<dbReference type="PANTHER" id="PTHR11937">
    <property type="entry name" value="ACTIN"/>
    <property type="match status" value="1"/>
</dbReference>